<evidence type="ECO:0000256" key="3">
    <source>
        <dbReference type="ARBA" id="ARBA00022902"/>
    </source>
</evidence>
<feature type="compositionally biased region" description="Polar residues" evidence="7">
    <location>
        <begin position="169"/>
        <end position="183"/>
    </location>
</feature>
<keyword evidence="1" id="KW-0217">Developmental protein</keyword>
<evidence type="ECO:0000256" key="4">
    <source>
        <dbReference type="ARBA" id="ARBA00023242"/>
    </source>
</evidence>
<sequence>MAAAQQFSLRWNNYSQHIVTALEELRVDDELTDVTLSCEGQRVKAHKLLLSACSVFFKETFKENPCKHPIIILKGVSFADLQAVIQFMYNGQVNVTQERLPSFLQTAEILQIKGLTDSANSDKEETPTATKKRPQTFPAQASSVVDSIRQDSDSRPPTPKRKRVIGSAPSAQSSELTGTASVISASGNTVGGGGSSSHSTNNQSNPPPPPLVAHNSENSRDGLPIKYEEQDLDDSHYDRSTLSEDNDNSFQDNGNDEISGDQNSLGFNIRSSNGAGERRPRYALQPSNDHTAGIVDATNVTSPRQNGIPSRDLIADGMDTKKVYVTLNGNGSKLRSRLNSRSLSSSGSGGYQQQDDRVIKYAPLQSYNQDSRSNSSQEGVDAMFVDEASESPQLTDEEDDQQSFGSHNQRRMSLNSGSGLQQKSSRGMPHLVKANSSFNSSSQQQMTHRNNNVINGNISIVKGNTHSNISRGGPARGSAEEITVSSQADMSTPSFSLTQQLLQQNVLCLISSNGTEVIKSSIGSNSNGGGNNSTTRISAIAVQPSSGNGVGEQAQVAPYVCDICGKRYVHHRSLNDHKKSHTGATRCPVCNKSFSKVANMRAHYAAQHGGNSQLNDGGESSSNDVQQTQQLNGRVVL</sequence>
<accession>A0ABP1Q3E9</accession>
<feature type="region of interest" description="Disordered" evidence="7">
    <location>
        <begin position="608"/>
        <end position="637"/>
    </location>
</feature>
<evidence type="ECO:0008006" key="12">
    <source>
        <dbReference type="Google" id="ProtNLM"/>
    </source>
</evidence>
<feature type="domain" description="C2H2-type" evidence="9">
    <location>
        <begin position="585"/>
        <end position="613"/>
    </location>
</feature>
<dbReference type="InterPro" id="IPR013087">
    <property type="entry name" value="Znf_C2H2_type"/>
</dbReference>
<gene>
    <name evidence="10" type="ORF">ODALV1_LOCUS6897</name>
</gene>
<protein>
    <recommendedName>
        <fullName evidence="12">Broad-complex core protein</fullName>
    </recommendedName>
</protein>
<dbReference type="SUPFAM" id="SSF57667">
    <property type="entry name" value="beta-beta-alpha zinc fingers"/>
    <property type="match status" value="1"/>
</dbReference>
<dbReference type="InterPro" id="IPR036236">
    <property type="entry name" value="Znf_C2H2_sf"/>
</dbReference>
<feature type="compositionally biased region" description="Polar residues" evidence="7">
    <location>
        <begin position="260"/>
        <end position="274"/>
    </location>
</feature>
<dbReference type="Pfam" id="PF00651">
    <property type="entry name" value="BTB"/>
    <property type="match status" value="1"/>
</dbReference>
<keyword evidence="4" id="KW-0539">Nucleus</keyword>
<keyword evidence="6" id="KW-0863">Zinc-finger</keyword>
<dbReference type="Gene3D" id="3.30.160.60">
    <property type="entry name" value="Classic Zinc Finger"/>
    <property type="match status" value="1"/>
</dbReference>
<keyword evidence="11" id="KW-1185">Reference proteome</keyword>
<dbReference type="Pfam" id="PF13912">
    <property type="entry name" value="zf-C2H2_6"/>
    <property type="match status" value="2"/>
</dbReference>
<name>A0ABP1Q3E9_9HEXA</name>
<reference evidence="10 11" key="1">
    <citation type="submission" date="2024-08" db="EMBL/GenBank/DDBJ databases">
        <authorList>
            <person name="Cucini C."/>
            <person name="Frati F."/>
        </authorList>
    </citation>
    <scope>NUCLEOTIDE SEQUENCE [LARGE SCALE GENOMIC DNA]</scope>
</reference>
<dbReference type="EMBL" id="CAXLJM020000022">
    <property type="protein sequence ID" value="CAL8087931.1"/>
    <property type="molecule type" value="Genomic_DNA"/>
</dbReference>
<dbReference type="CDD" id="cd18315">
    <property type="entry name" value="BTB_POZ_BAB-like"/>
    <property type="match status" value="1"/>
</dbReference>
<feature type="region of interest" description="Disordered" evidence="7">
    <location>
        <begin position="116"/>
        <end position="294"/>
    </location>
</feature>
<dbReference type="SMART" id="SM00355">
    <property type="entry name" value="ZnF_C2H2"/>
    <property type="match status" value="2"/>
</dbReference>
<feature type="region of interest" description="Disordered" evidence="7">
    <location>
        <begin position="390"/>
        <end position="426"/>
    </location>
</feature>
<evidence type="ECO:0000256" key="1">
    <source>
        <dbReference type="ARBA" id="ARBA00022473"/>
    </source>
</evidence>
<feature type="domain" description="C2H2-type" evidence="9">
    <location>
        <begin position="559"/>
        <end position="586"/>
    </location>
</feature>
<feature type="compositionally biased region" description="Basic and acidic residues" evidence="7">
    <location>
        <begin position="226"/>
        <end position="242"/>
    </location>
</feature>
<dbReference type="PROSITE" id="PS00028">
    <property type="entry name" value="ZINC_FINGER_C2H2_1"/>
    <property type="match status" value="2"/>
</dbReference>
<dbReference type="PANTHER" id="PTHR23110:SF111">
    <property type="entry name" value="LONGITUDINALS LACKING PROTEIN, ISOFORMS F_I_K_T"/>
    <property type="match status" value="1"/>
</dbReference>
<evidence type="ECO:0000256" key="7">
    <source>
        <dbReference type="SAM" id="MobiDB-lite"/>
    </source>
</evidence>
<proteinExistence type="predicted"/>
<dbReference type="SMART" id="SM00225">
    <property type="entry name" value="BTB"/>
    <property type="match status" value="1"/>
</dbReference>
<dbReference type="Gene3D" id="3.30.710.10">
    <property type="entry name" value="Potassium Channel Kv1.1, Chain A"/>
    <property type="match status" value="1"/>
</dbReference>
<dbReference type="SUPFAM" id="SSF54695">
    <property type="entry name" value="POZ domain"/>
    <property type="match status" value="1"/>
</dbReference>
<evidence type="ECO:0000256" key="6">
    <source>
        <dbReference type="PROSITE-ProRule" id="PRU00042"/>
    </source>
</evidence>
<evidence type="ECO:0000259" key="9">
    <source>
        <dbReference type="PROSITE" id="PS50157"/>
    </source>
</evidence>
<keyword evidence="6" id="KW-0862">Zinc</keyword>
<feature type="compositionally biased region" description="Low complexity" evidence="7">
    <location>
        <begin position="332"/>
        <end position="346"/>
    </location>
</feature>
<dbReference type="PANTHER" id="PTHR23110">
    <property type="entry name" value="BTB DOMAIN TRANSCRIPTION FACTOR"/>
    <property type="match status" value="1"/>
</dbReference>
<keyword evidence="6" id="KW-0479">Metal-binding</keyword>
<evidence type="ECO:0000256" key="2">
    <source>
        <dbReference type="ARBA" id="ARBA00022782"/>
    </source>
</evidence>
<organism evidence="10 11">
    <name type="scientific">Orchesella dallaii</name>
    <dbReference type="NCBI Taxonomy" id="48710"/>
    <lineage>
        <taxon>Eukaryota</taxon>
        <taxon>Metazoa</taxon>
        <taxon>Ecdysozoa</taxon>
        <taxon>Arthropoda</taxon>
        <taxon>Hexapoda</taxon>
        <taxon>Collembola</taxon>
        <taxon>Entomobryomorpha</taxon>
        <taxon>Entomobryoidea</taxon>
        <taxon>Orchesellidae</taxon>
        <taxon>Orchesellinae</taxon>
        <taxon>Orchesella</taxon>
    </lineage>
</organism>
<dbReference type="PROSITE" id="PS50157">
    <property type="entry name" value="ZINC_FINGER_C2H2_2"/>
    <property type="match status" value="2"/>
</dbReference>
<dbReference type="InterPro" id="IPR000210">
    <property type="entry name" value="BTB/POZ_dom"/>
</dbReference>
<evidence type="ECO:0000313" key="10">
    <source>
        <dbReference type="EMBL" id="CAL8087931.1"/>
    </source>
</evidence>
<feature type="compositionally biased region" description="Polar residues" evidence="7">
    <location>
        <begin position="609"/>
        <end position="637"/>
    </location>
</feature>
<comment type="function">
    <text evidence="5">Putative transcription factor required for axon growth and guidance in the central and peripheral nervous systems. Repels CNS axons away from the midline by promoting the expression of the midline repellent sli and its receptor robo.</text>
</comment>
<evidence type="ECO:0000313" key="11">
    <source>
        <dbReference type="Proteomes" id="UP001642540"/>
    </source>
</evidence>
<dbReference type="Proteomes" id="UP001642540">
    <property type="component" value="Unassembled WGS sequence"/>
</dbReference>
<feature type="region of interest" description="Disordered" evidence="7">
    <location>
        <begin position="332"/>
        <end position="354"/>
    </location>
</feature>
<dbReference type="InterPro" id="IPR051095">
    <property type="entry name" value="Dros_DevTransReg"/>
</dbReference>
<feature type="compositionally biased region" description="Polar residues" evidence="7">
    <location>
        <begin position="402"/>
        <end position="425"/>
    </location>
</feature>
<dbReference type="PROSITE" id="PS50097">
    <property type="entry name" value="BTB"/>
    <property type="match status" value="1"/>
</dbReference>
<comment type="caution">
    <text evidence="10">The sequence shown here is derived from an EMBL/GenBank/DDBJ whole genome shotgun (WGS) entry which is preliminary data.</text>
</comment>
<dbReference type="InterPro" id="IPR011333">
    <property type="entry name" value="SKP1/BTB/POZ_sf"/>
</dbReference>
<feature type="domain" description="BTB" evidence="8">
    <location>
        <begin position="32"/>
        <end position="97"/>
    </location>
</feature>
<keyword evidence="2" id="KW-0221">Differentiation</keyword>
<evidence type="ECO:0000256" key="5">
    <source>
        <dbReference type="ARBA" id="ARBA00037382"/>
    </source>
</evidence>
<evidence type="ECO:0000259" key="8">
    <source>
        <dbReference type="PROSITE" id="PS50097"/>
    </source>
</evidence>
<keyword evidence="3" id="KW-0524">Neurogenesis</keyword>